<dbReference type="GO" id="GO:0016491">
    <property type="term" value="F:oxidoreductase activity"/>
    <property type="evidence" value="ECO:0007669"/>
    <property type="project" value="UniProtKB-KW"/>
</dbReference>
<keyword evidence="4" id="KW-1185">Reference proteome</keyword>
<reference evidence="4" key="1">
    <citation type="submission" date="2016-12" db="EMBL/GenBank/DDBJ databases">
        <authorList>
            <person name="Rodrigo-Torres L."/>
            <person name="Arahal R.D."/>
            <person name="Lucena T."/>
        </authorList>
    </citation>
    <scope>NUCLEOTIDE SEQUENCE [LARGE SCALE GENOMIC DNA]</scope>
</reference>
<dbReference type="GO" id="GO:0005829">
    <property type="term" value="C:cytosol"/>
    <property type="evidence" value="ECO:0007669"/>
    <property type="project" value="TreeGrafter"/>
</dbReference>
<gene>
    <name evidence="3" type="primary">azr_2</name>
    <name evidence="3" type="ORF">VQ7734_04795</name>
</gene>
<dbReference type="Gene3D" id="3.40.50.360">
    <property type="match status" value="1"/>
</dbReference>
<name>A0A1M7Z229_9VIBR</name>
<keyword evidence="1" id="KW-0285">Flavoprotein</keyword>
<dbReference type="OrthoDB" id="5563352at2"/>
<accession>A0A1M7Z229</accession>
<proteinExistence type="predicted"/>
<dbReference type="InterPro" id="IPR029039">
    <property type="entry name" value="Flavoprotein-like_sf"/>
</dbReference>
<dbReference type="PANTHER" id="PTHR30543">
    <property type="entry name" value="CHROMATE REDUCTASE"/>
    <property type="match status" value="1"/>
</dbReference>
<dbReference type="AlphaFoldDB" id="A0A1M7Z229"/>
<keyword evidence="3" id="KW-0560">Oxidoreductase</keyword>
<dbReference type="RefSeq" id="WP_073586450.1">
    <property type="nucleotide sequence ID" value="NZ_AP024897.1"/>
</dbReference>
<evidence type="ECO:0000313" key="4">
    <source>
        <dbReference type="Proteomes" id="UP000184600"/>
    </source>
</evidence>
<keyword evidence="1" id="KW-0288">FMN</keyword>
<dbReference type="Pfam" id="PF03358">
    <property type="entry name" value="FMN_red"/>
    <property type="match status" value="1"/>
</dbReference>
<dbReference type="PANTHER" id="PTHR30543:SF31">
    <property type="entry name" value="NADPH-DEPENDENT AZOREDUCTASE AZR"/>
    <property type="match status" value="1"/>
</dbReference>
<organism evidence="3 4">
    <name type="scientific">Vibrio quintilis</name>
    <dbReference type="NCBI Taxonomy" id="1117707"/>
    <lineage>
        <taxon>Bacteria</taxon>
        <taxon>Pseudomonadati</taxon>
        <taxon>Pseudomonadota</taxon>
        <taxon>Gammaproteobacteria</taxon>
        <taxon>Vibrionales</taxon>
        <taxon>Vibrionaceae</taxon>
        <taxon>Vibrio</taxon>
    </lineage>
</organism>
<evidence type="ECO:0000256" key="1">
    <source>
        <dbReference type="ARBA" id="ARBA00022643"/>
    </source>
</evidence>
<evidence type="ECO:0000313" key="3">
    <source>
        <dbReference type="EMBL" id="SHO59019.1"/>
    </source>
</evidence>
<dbReference type="SUPFAM" id="SSF52218">
    <property type="entry name" value="Flavoproteins"/>
    <property type="match status" value="1"/>
</dbReference>
<dbReference type="EMBL" id="FRFG01000089">
    <property type="protein sequence ID" value="SHO59019.1"/>
    <property type="molecule type" value="Genomic_DNA"/>
</dbReference>
<feature type="domain" description="NADPH-dependent FMN reductase-like" evidence="2">
    <location>
        <begin position="1"/>
        <end position="141"/>
    </location>
</feature>
<dbReference type="EC" id="1.7.-.-" evidence="3"/>
<evidence type="ECO:0000259" key="2">
    <source>
        <dbReference type="Pfam" id="PF03358"/>
    </source>
</evidence>
<dbReference type="STRING" id="1117707.VQ7734_04795"/>
<dbReference type="InterPro" id="IPR005025">
    <property type="entry name" value="FMN_Rdtase-like_dom"/>
</dbReference>
<protein>
    <submittedName>
        <fullName evidence="3">FMN-dependent NADPH-azoreductase</fullName>
        <ecNumber evidence="3">1.7.-.-</ecNumber>
    </submittedName>
</protein>
<dbReference type="InterPro" id="IPR050712">
    <property type="entry name" value="NAD(P)H-dep_reductase"/>
</dbReference>
<dbReference type="GO" id="GO:0010181">
    <property type="term" value="F:FMN binding"/>
    <property type="evidence" value="ECO:0007669"/>
    <property type="project" value="TreeGrafter"/>
</dbReference>
<dbReference type="Proteomes" id="UP000184600">
    <property type="component" value="Unassembled WGS sequence"/>
</dbReference>
<sequence>MKLMIISGSQRAHSKSLLTAQYLSSLAAESGFKDSSVLDLHALNLPLWNEDFWQKDSESWSCWQPVKAALKEADAFILITPEWHGMATPALKNFLLLTTDQEMAHKPALLASVSASVNGVYPISELRMTGSKNNHVCFLPDHLIFRDIETLLDDELNCHDARFDERARYTMKLLSAYAQALAPVHEGMPEEGAAFRYGM</sequence>